<protein>
    <submittedName>
        <fullName evidence="1">Uncharacterized protein</fullName>
    </submittedName>
</protein>
<keyword evidence="2" id="KW-1185">Reference proteome</keyword>
<comment type="caution">
    <text evidence="1">The sequence shown here is derived from an EMBL/GenBank/DDBJ whole genome shotgun (WGS) entry which is preliminary data.</text>
</comment>
<accession>A0ABX9DWE9</accession>
<proteinExistence type="predicted"/>
<dbReference type="Proteomes" id="UP000248714">
    <property type="component" value="Unassembled WGS sequence"/>
</dbReference>
<gene>
    <name evidence="1" type="ORF">C8D87_11344</name>
</gene>
<dbReference type="RefSeq" id="WP_267899924.1">
    <property type="nucleotide sequence ID" value="NZ_QLTT01000013.1"/>
</dbReference>
<name>A0ABX9DWE9_9PSEU</name>
<sequence>MRIPIDRFTPAPADENLPLVLPTELDLIDGQDEPEPEVEEARMR</sequence>
<dbReference type="EMBL" id="QLTT01000013">
    <property type="protein sequence ID" value="RAS59744.1"/>
    <property type="molecule type" value="Genomic_DNA"/>
</dbReference>
<reference evidence="1 2" key="1">
    <citation type="submission" date="2018-06" db="EMBL/GenBank/DDBJ databases">
        <title>Genomic Encyclopedia of Type Strains, Phase IV (KMG-IV): sequencing the most valuable type-strain genomes for metagenomic binning, comparative biology and taxonomic classification.</title>
        <authorList>
            <person name="Goeker M."/>
        </authorList>
    </citation>
    <scope>NUCLEOTIDE SEQUENCE [LARGE SCALE GENOMIC DNA]</scope>
    <source>
        <strain evidence="1 2">DSM 45479</strain>
    </source>
</reference>
<evidence type="ECO:0000313" key="2">
    <source>
        <dbReference type="Proteomes" id="UP000248714"/>
    </source>
</evidence>
<evidence type="ECO:0000313" key="1">
    <source>
        <dbReference type="EMBL" id="RAS59744.1"/>
    </source>
</evidence>
<organism evidence="1 2">
    <name type="scientific">Lentzea atacamensis</name>
    <dbReference type="NCBI Taxonomy" id="531938"/>
    <lineage>
        <taxon>Bacteria</taxon>
        <taxon>Bacillati</taxon>
        <taxon>Actinomycetota</taxon>
        <taxon>Actinomycetes</taxon>
        <taxon>Pseudonocardiales</taxon>
        <taxon>Pseudonocardiaceae</taxon>
        <taxon>Lentzea</taxon>
    </lineage>
</organism>